<dbReference type="OrthoDB" id="9773738at2"/>
<gene>
    <name evidence="3" type="primary">bla</name>
    <name evidence="3" type="ORF">GRI99_08000</name>
</gene>
<dbReference type="InterPro" id="IPR036866">
    <property type="entry name" value="RibonucZ/Hydroxyglut_hydro"/>
</dbReference>
<organism evidence="3 4">
    <name type="scientific">Alteraurantiacibacter buctensis</name>
    <dbReference type="NCBI Taxonomy" id="1503981"/>
    <lineage>
        <taxon>Bacteria</taxon>
        <taxon>Pseudomonadati</taxon>
        <taxon>Pseudomonadota</taxon>
        <taxon>Alphaproteobacteria</taxon>
        <taxon>Sphingomonadales</taxon>
        <taxon>Erythrobacteraceae</taxon>
        <taxon>Alteraurantiacibacter</taxon>
    </lineage>
</organism>
<dbReference type="SUPFAM" id="SSF56281">
    <property type="entry name" value="Metallo-hydrolase/oxidoreductase"/>
    <property type="match status" value="1"/>
</dbReference>
<protein>
    <submittedName>
        <fullName evidence="3">Subclass B3 metallo-beta-lactamase</fullName>
    </submittedName>
</protein>
<dbReference type="AlphaFoldDB" id="A0A844YTD5"/>
<proteinExistence type="predicted"/>
<feature type="signal peptide" evidence="1">
    <location>
        <begin position="1"/>
        <end position="22"/>
    </location>
</feature>
<dbReference type="PANTHER" id="PTHR42951:SF17">
    <property type="entry name" value="METALLO-BETA-LACTAMASE DOMAIN-CONTAINING PROTEIN"/>
    <property type="match status" value="1"/>
</dbReference>
<evidence type="ECO:0000259" key="2">
    <source>
        <dbReference type="SMART" id="SM00849"/>
    </source>
</evidence>
<dbReference type="RefSeq" id="WP_160771486.1">
    <property type="nucleotide sequence ID" value="NZ_WTYV01000002.1"/>
</dbReference>
<dbReference type="PANTHER" id="PTHR42951">
    <property type="entry name" value="METALLO-BETA-LACTAMASE DOMAIN-CONTAINING"/>
    <property type="match status" value="1"/>
</dbReference>
<keyword evidence="1" id="KW-0732">Signal</keyword>
<evidence type="ECO:0000256" key="1">
    <source>
        <dbReference type="SAM" id="SignalP"/>
    </source>
</evidence>
<accession>A0A844YTD5</accession>
<comment type="caution">
    <text evidence="3">The sequence shown here is derived from an EMBL/GenBank/DDBJ whole genome shotgun (WGS) entry which is preliminary data.</text>
</comment>
<evidence type="ECO:0000313" key="4">
    <source>
        <dbReference type="Proteomes" id="UP000466966"/>
    </source>
</evidence>
<feature type="chain" id="PRO_5032290450" evidence="1">
    <location>
        <begin position="23"/>
        <end position="304"/>
    </location>
</feature>
<keyword evidence="4" id="KW-1185">Reference proteome</keyword>
<dbReference type="Proteomes" id="UP000466966">
    <property type="component" value="Unassembled WGS sequence"/>
</dbReference>
<dbReference type="InterPro" id="IPR050855">
    <property type="entry name" value="NDM-1-like"/>
</dbReference>
<dbReference type="InterPro" id="IPR001279">
    <property type="entry name" value="Metallo-B-lactamas"/>
</dbReference>
<dbReference type="NCBIfam" id="NF012229">
    <property type="entry name" value="bla_class_B_core"/>
    <property type="match status" value="1"/>
</dbReference>
<dbReference type="EMBL" id="WTYV01000002">
    <property type="protein sequence ID" value="MXO71585.1"/>
    <property type="molecule type" value="Genomic_DNA"/>
</dbReference>
<reference evidence="3 4" key="1">
    <citation type="submission" date="2019-12" db="EMBL/GenBank/DDBJ databases">
        <title>Genomic-based taxomic classification of the family Erythrobacteraceae.</title>
        <authorList>
            <person name="Xu L."/>
        </authorList>
    </citation>
    <scope>NUCLEOTIDE SEQUENCE [LARGE SCALE GENOMIC DNA]</scope>
    <source>
        <strain evidence="3 4">M0322</strain>
    </source>
</reference>
<sequence length="304" mass="31460">MKALPITLCAALALASCAPAPAPSQSVAAQVVTPAQWVAACADAPQGSDGWVKPAPPTRIYGNTYMVGTCGITALLVVTDDGAVLLDTGMPEAAPLIAANIEKVGVRLADVKWLLSSHEHLDHVGATAELQRMTGALTAALEPARQPLQTGEPWPYDPQATIIPRFTGFAIDSVIQDGGSITLGDTTFVAHSNPVHTPGSTSWTWQSCEGSRCQTMAYMDSLSTPAADDYRFTDHPDYVAGVRAAFAKAATVPCGVLITPHPEASNLAARLSGSAPLADPAGCAAYAARAEATFATRLAGEARP</sequence>
<feature type="domain" description="Metallo-beta-lactamase" evidence="2">
    <location>
        <begin position="71"/>
        <end position="261"/>
    </location>
</feature>
<dbReference type="SMART" id="SM00849">
    <property type="entry name" value="Lactamase_B"/>
    <property type="match status" value="1"/>
</dbReference>
<dbReference type="PROSITE" id="PS51257">
    <property type="entry name" value="PROKAR_LIPOPROTEIN"/>
    <property type="match status" value="1"/>
</dbReference>
<dbReference type="Pfam" id="PF00753">
    <property type="entry name" value="Lactamase_B"/>
    <property type="match status" value="1"/>
</dbReference>
<evidence type="ECO:0000313" key="3">
    <source>
        <dbReference type="EMBL" id="MXO71585.1"/>
    </source>
</evidence>
<dbReference type="NCBIfam" id="NF033105">
    <property type="entry name" value="bla_subclass_B3"/>
    <property type="match status" value="1"/>
</dbReference>
<name>A0A844YTD5_9SPHN</name>
<dbReference type="Gene3D" id="3.60.15.10">
    <property type="entry name" value="Ribonuclease Z/Hydroxyacylglutathione hydrolase-like"/>
    <property type="match status" value="1"/>
</dbReference>